<feature type="transmembrane region" description="Helical" evidence="1">
    <location>
        <begin position="575"/>
        <end position="598"/>
    </location>
</feature>
<accession>A0A6A6NNM2</accession>
<name>A0A6A6NNM2_9PEZI</name>
<organism evidence="2 3">
    <name type="scientific">Lineolata rhizophorae</name>
    <dbReference type="NCBI Taxonomy" id="578093"/>
    <lineage>
        <taxon>Eukaryota</taxon>
        <taxon>Fungi</taxon>
        <taxon>Dikarya</taxon>
        <taxon>Ascomycota</taxon>
        <taxon>Pezizomycotina</taxon>
        <taxon>Dothideomycetes</taxon>
        <taxon>Dothideomycetes incertae sedis</taxon>
        <taxon>Lineolatales</taxon>
        <taxon>Lineolataceae</taxon>
        <taxon>Lineolata</taxon>
    </lineage>
</organism>
<reference evidence="2" key="1">
    <citation type="journal article" date="2020" name="Stud. Mycol.">
        <title>101 Dothideomycetes genomes: a test case for predicting lifestyles and emergence of pathogens.</title>
        <authorList>
            <person name="Haridas S."/>
            <person name="Albert R."/>
            <person name="Binder M."/>
            <person name="Bloem J."/>
            <person name="Labutti K."/>
            <person name="Salamov A."/>
            <person name="Andreopoulos B."/>
            <person name="Baker S."/>
            <person name="Barry K."/>
            <person name="Bills G."/>
            <person name="Bluhm B."/>
            <person name="Cannon C."/>
            <person name="Castanera R."/>
            <person name="Culley D."/>
            <person name="Daum C."/>
            <person name="Ezra D."/>
            <person name="Gonzalez J."/>
            <person name="Henrissat B."/>
            <person name="Kuo A."/>
            <person name="Liang C."/>
            <person name="Lipzen A."/>
            <person name="Lutzoni F."/>
            <person name="Magnuson J."/>
            <person name="Mondo S."/>
            <person name="Nolan M."/>
            <person name="Ohm R."/>
            <person name="Pangilinan J."/>
            <person name="Park H.-J."/>
            <person name="Ramirez L."/>
            <person name="Alfaro M."/>
            <person name="Sun H."/>
            <person name="Tritt A."/>
            <person name="Yoshinaga Y."/>
            <person name="Zwiers L.-H."/>
            <person name="Turgeon B."/>
            <person name="Goodwin S."/>
            <person name="Spatafora J."/>
            <person name="Crous P."/>
            <person name="Grigoriev I."/>
        </authorList>
    </citation>
    <scope>NUCLEOTIDE SEQUENCE</scope>
    <source>
        <strain evidence="2">ATCC 16933</strain>
    </source>
</reference>
<protein>
    <submittedName>
        <fullName evidence="2">Uncharacterized protein</fullName>
    </submittedName>
</protein>
<evidence type="ECO:0000313" key="2">
    <source>
        <dbReference type="EMBL" id="KAF2453286.1"/>
    </source>
</evidence>
<dbReference type="OrthoDB" id="3867516at2759"/>
<evidence type="ECO:0000256" key="1">
    <source>
        <dbReference type="SAM" id="Phobius"/>
    </source>
</evidence>
<keyword evidence="3" id="KW-1185">Reference proteome</keyword>
<keyword evidence="1" id="KW-0472">Membrane</keyword>
<proteinExistence type="predicted"/>
<gene>
    <name evidence="2" type="ORF">BDY21DRAFT_382188</name>
</gene>
<dbReference type="AlphaFoldDB" id="A0A6A6NNM2"/>
<feature type="transmembrane region" description="Helical" evidence="1">
    <location>
        <begin position="258"/>
        <end position="278"/>
    </location>
</feature>
<keyword evidence="1" id="KW-1133">Transmembrane helix</keyword>
<dbReference type="Proteomes" id="UP000799766">
    <property type="component" value="Unassembled WGS sequence"/>
</dbReference>
<keyword evidence="1" id="KW-0812">Transmembrane</keyword>
<feature type="transmembrane region" description="Helical" evidence="1">
    <location>
        <begin position="548"/>
        <end position="569"/>
    </location>
</feature>
<feature type="transmembrane region" description="Helical" evidence="1">
    <location>
        <begin position="352"/>
        <end position="370"/>
    </location>
</feature>
<feature type="transmembrane region" description="Helical" evidence="1">
    <location>
        <begin position="390"/>
        <end position="408"/>
    </location>
</feature>
<evidence type="ECO:0000313" key="3">
    <source>
        <dbReference type="Proteomes" id="UP000799766"/>
    </source>
</evidence>
<feature type="transmembrane region" description="Helical" evidence="1">
    <location>
        <begin position="232"/>
        <end position="252"/>
    </location>
</feature>
<sequence>MPLACLRRQRCLCCLPLLPAVGMKFSQRAGSPALIFALQASVCLCERPGGKPLNRVSVGSFRIPFDDDRVIKALAEADWNETNILGTHATYMEDYDLGCLWDRVYDYYWSYIDVEDLPPRGEAASILTYYADECFPDAPEDRNYPATLLAMANDALDEVLAEPEWAYNYTKLYEEEYIDITDKYFDVVANLSYNTFYYIKGAYTGVGKSVSCSAVIDEVLDNLPEWEKQGSAAAITLMALTPTFLAFGNLYVPRSSEAFATSSLIGLGAAMYSLGLPVQSRNAIDKKKVVEIATFGIVALKEIEAIGSRNCKILLKHLQRWSQPGINAYTEHFASIRNEVWKWNKRWHCWQFPAILVAAIQAVMFAFAIANLFMQPGLPIFIFGCDRNWTGYYLSISAAINAFCRWAMWQISDHELVQLYALSDDSISSLEEMLDNVDITKIESTATHQPPLYPPVLNYIITTIKDTCHALARLFVKEKSTGGKRSRNLWQIVKDTVVDGCRYLYVIFKQPYKVLVSGFRSTGSAPRWRPVVVLMHLSTEGRPEIRTLFTGFIEAALLLILTFFFAAQWGGNLYITAWALALLLIFITAGRALALLYVRFSSKVWGLHVVNCSSQREIHGCLRIVCSMEGVLAVCNGAVYYGGVRLDGLPGYKAWRKRYDAGEFDQSFTPSYAEDGGLGDAVEELVSVDPGQIPAPPPCHDTDEGDVLLKRAVTVTHVELTSPDSVNGPEESNNAHA</sequence>
<dbReference type="EMBL" id="MU001698">
    <property type="protein sequence ID" value="KAF2453286.1"/>
    <property type="molecule type" value="Genomic_DNA"/>
</dbReference>